<dbReference type="UniPathway" id="UPA00251">
    <property type="reaction ID" value="UER00321"/>
</dbReference>
<dbReference type="EC" id="4.1.1.37" evidence="3 7"/>
<feature type="binding site" evidence="7">
    <location>
        <position position="77"/>
    </location>
    <ligand>
        <name>substrate</name>
    </ligand>
</feature>
<dbReference type="PANTHER" id="PTHR21091">
    <property type="entry name" value="METHYLTETRAHYDROFOLATE:HOMOCYSTEINE METHYLTRANSFERASE RELATED"/>
    <property type="match status" value="1"/>
</dbReference>
<keyword evidence="7" id="KW-0963">Cytoplasm</keyword>
<evidence type="ECO:0000259" key="10">
    <source>
        <dbReference type="PROSITE" id="PS00906"/>
    </source>
</evidence>
<evidence type="ECO:0000256" key="1">
    <source>
        <dbReference type="ARBA" id="ARBA00004804"/>
    </source>
</evidence>
<comment type="similarity">
    <text evidence="2 7 9">Belongs to the uroporphyrinogen decarboxylase family.</text>
</comment>
<comment type="caution">
    <text evidence="12">The sequence shown here is derived from an EMBL/GenBank/DDBJ whole genome shotgun (WGS) entry which is preliminary data.</text>
</comment>
<comment type="subcellular location">
    <subcellularLocation>
        <location evidence="7">Cytoplasm</location>
    </subcellularLocation>
</comment>
<comment type="pathway">
    <text evidence="1 7 8">Porphyrin-containing compound metabolism; protoporphyrin-IX biosynthesis; coproporphyrinogen-III from 5-aminolevulinate: step 4/4.</text>
</comment>
<comment type="catalytic activity">
    <reaction evidence="7 8">
        <text>uroporphyrinogen III + 4 H(+) = coproporphyrinogen III + 4 CO2</text>
        <dbReference type="Rhea" id="RHEA:19865"/>
        <dbReference type="ChEBI" id="CHEBI:15378"/>
        <dbReference type="ChEBI" id="CHEBI:16526"/>
        <dbReference type="ChEBI" id="CHEBI:57308"/>
        <dbReference type="ChEBI" id="CHEBI:57309"/>
        <dbReference type="EC" id="4.1.1.37"/>
    </reaction>
</comment>
<feature type="binding site" evidence="7">
    <location>
        <position position="207"/>
    </location>
    <ligand>
        <name>substrate</name>
    </ligand>
</feature>
<organism evidence="12 13">
    <name type="scientific">Sphaerisporangium siamense</name>
    <dbReference type="NCBI Taxonomy" id="795645"/>
    <lineage>
        <taxon>Bacteria</taxon>
        <taxon>Bacillati</taxon>
        <taxon>Actinomycetota</taxon>
        <taxon>Actinomycetes</taxon>
        <taxon>Streptosporangiales</taxon>
        <taxon>Streptosporangiaceae</taxon>
        <taxon>Sphaerisporangium</taxon>
    </lineage>
</organism>
<feature type="site" description="Transition state stabilizer" evidence="7">
    <location>
        <position position="77"/>
    </location>
</feature>
<dbReference type="InterPro" id="IPR038071">
    <property type="entry name" value="UROD/MetE-like_sf"/>
</dbReference>
<keyword evidence="13" id="KW-1185">Reference proteome</keyword>
<dbReference type="CDD" id="cd00717">
    <property type="entry name" value="URO-D"/>
    <property type="match status" value="1"/>
</dbReference>
<dbReference type="InterPro" id="IPR000257">
    <property type="entry name" value="Uroporphyrinogen_deCOase"/>
</dbReference>
<evidence type="ECO:0000256" key="8">
    <source>
        <dbReference type="RuleBase" id="RU000554"/>
    </source>
</evidence>
<feature type="domain" description="Uroporphyrinogen decarboxylase (URO-D)" evidence="10">
    <location>
        <begin position="23"/>
        <end position="32"/>
    </location>
</feature>
<protein>
    <recommendedName>
        <fullName evidence="3 7">Uroporphyrinogen decarboxylase</fullName>
        <shortName evidence="7">UPD</shortName>
        <shortName evidence="7">URO-D</shortName>
        <ecNumber evidence="3 7">4.1.1.37</ecNumber>
    </recommendedName>
</protein>
<feature type="domain" description="Uroporphyrinogen decarboxylase (URO-D)" evidence="11">
    <location>
        <begin position="140"/>
        <end position="156"/>
    </location>
</feature>
<feature type="binding site" evidence="7">
    <location>
        <position position="152"/>
    </location>
    <ligand>
        <name>substrate</name>
    </ligand>
</feature>
<dbReference type="EMBL" id="JACHND010000001">
    <property type="protein sequence ID" value="MBB4702748.1"/>
    <property type="molecule type" value="Genomic_DNA"/>
</dbReference>
<feature type="binding site" evidence="7">
    <location>
        <begin position="28"/>
        <end position="32"/>
    </location>
    <ligand>
        <name>substrate</name>
    </ligand>
</feature>
<gene>
    <name evidence="7" type="primary">hemE</name>
    <name evidence="12" type="ORF">BJ982_004292</name>
</gene>
<reference evidence="12 13" key="1">
    <citation type="submission" date="2020-08" db="EMBL/GenBank/DDBJ databases">
        <title>Sequencing the genomes of 1000 actinobacteria strains.</title>
        <authorList>
            <person name="Klenk H.-P."/>
        </authorList>
    </citation>
    <scope>NUCLEOTIDE SEQUENCE [LARGE SCALE GENOMIC DNA]</scope>
    <source>
        <strain evidence="12 13">DSM 45784</strain>
    </source>
</reference>
<evidence type="ECO:0000256" key="7">
    <source>
        <dbReference type="HAMAP-Rule" id="MF_00218"/>
    </source>
</evidence>
<evidence type="ECO:0000259" key="11">
    <source>
        <dbReference type="PROSITE" id="PS00907"/>
    </source>
</evidence>
<feature type="binding site" evidence="7">
    <location>
        <position position="321"/>
    </location>
    <ligand>
        <name>substrate</name>
    </ligand>
</feature>
<proteinExistence type="inferred from homology"/>
<dbReference type="RefSeq" id="WP_184882717.1">
    <property type="nucleotide sequence ID" value="NZ_BOOV01000005.1"/>
</dbReference>
<dbReference type="GO" id="GO:0005829">
    <property type="term" value="C:cytosol"/>
    <property type="evidence" value="ECO:0007669"/>
    <property type="project" value="TreeGrafter"/>
</dbReference>
<dbReference type="InterPro" id="IPR006361">
    <property type="entry name" value="Uroporphyrinogen_deCO2ase_HemE"/>
</dbReference>
<evidence type="ECO:0000256" key="4">
    <source>
        <dbReference type="ARBA" id="ARBA00022793"/>
    </source>
</evidence>
<dbReference type="Proteomes" id="UP000542210">
    <property type="component" value="Unassembled WGS sequence"/>
</dbReference>
<dbReference type="GO" id="GO:0004853">
    <property type="term" value="F:uroporphyrinogen decarboxylase activity"/>
    <property type="evidence" value="ECO:0007669"/>
    <property type="project" value="UniProtKB-UniRule"/>
</dbReference>
<name>A0A7W7D9H6_9ACTN</name>
<dbReference type="PROSITE" id="PS00907">
    <property type="entry name" value="UROD_2"/>
    <property type="match status" value="1"/>
</dbReference>
<evidence type="ECO:0000256" key="9">
    <source>
        <dbReference type="RuleBase" id="RU004169"/>
    </source>
</evidence>
<accession>A0A7W7D9H6</accession>
<dbReference type="HAMAP" id="MF_00218">
    <property type="entry name" value="URO_D"/>
    <property type="match status" value="1"/>
</dbReference>
<comment type="function">
    <text evidence="7">Catalyzes the decarboxylation of four acetate groups of uroporphyrinogen-III to yield coproporphyrinogen-III.</text>
</comment>
<dbReference type="AlphaFoldDB" id="A0A7W7D9H6"/>
<dbReference type="NCBIfam" id="TIGR01464">
    <property type="entry name" value="hemE"/>
    <property type="match status" value="1"/>
</dbReference>
<dbReference type="SUPFAM" id="SSF51726">
    <property type="entry name" value="UROD/MetE-like"/>
    <property type="match status" value="1"/>
</dbReference>
<evidence type="ECO:0000256" key="2">
    <source>
        <dbReference type="ARBA" id="ARBA00009935"/>
    </source>
</evidence>
<evidence type="ECO:0000313" key="12">
    <source>
        <dbReference type="EMBL" id="MBB4702748.1"/>
    </source>
</evidence>
<keyword evidence="5 7" id="KW-0456">Lyase</keyword>
<dbReference type="Pfam" id="PF01208">
    <property type="entry name" value="URO-D"/>
    <property type="match status" value="1"/>
</dbReference>
<comment type="caution">
    <text evidence="7">Lacks conserved residue(s) required for the propagation of feature annotation.</text>
</comment>
<sequence length="345" mass="37265">MNPETDESAFIRACRRLPVPHTPVWYMRQAGRSLPEYRAVRADVPMLTACATPDLIVEITMQPVRRYGVDAAIFFSDIVVPLKAIGVDLDIKPGVGPVIAAPIRDRDGLAALRPLEPGDVPYVTEAVQALAKELGPIPLIGFAGAPFTLASYLIEGGPSKNHDHTKAMMYGEPELWHALMERLTEITVAYLRVQADAGASALQLFDSWVGAVAPGDYREFVLPYTSRIFASLADLDVPRIHFGVGTGELLGLLAEAGPDVVGVDWRVPLQEAAGRVGPGKALQGNLDPAVLLAPWEVIERRARDVLAGGRAAEGHVFNLGHGVLPNTDPDRLARLTEFVHESTAR</sequence>
<dbReference type="Gene3D" id="3.20.20.210">
    <property type="match status" value="1"/>
</dbReference>
<comment type="subunit">
    <text evidence="7">Homodimer.</text>
</comment>
<keyword evidence="6 7" id="KW-0627">Porphyrin biosynthesis</keyword>
<evidence type="ECO:0000313" key="13">
    <source>
        <dbReference type="Proteomes" id="UP000542210"/>
    </source>
</evidence>
<evidence type="ECO:0000256" key="5">
    <source>
        <dbReference type="ARBA" id="ARBA00023239"/>
    </source>
</evidence>
<evidence type="ECO:0000256" key="6">
    <source>
        <dbReference type="ARBA" id="ARBA00023244"/>
    </source>
</evidence>
<keyword evidence="4 7" id="KW-0210">Decarboxylase</keyword>
<dbReference type="PROSITE" id="PS00906">
    <property type="entry name" value="UROD_1"/>
    <property type="match status" value="1"/>
</dbReference>
<evidence type="ECO:0000256" key="3">
    <source>
        <dbReference type="ARBA" id="ARBA00012288"/>
    </source>
</evidence>
<dbReference type="GO" id="GO:0006782">
    <property type="term" value="P:protoporphyrinogen IX biosynthetic process"/>
    <property type="evidence" value="ECO:0007669"/>
    <property type="project" value="UniProtKB-UniRule"/>
</dbReference>
<dbReference type="PANTHER" id="PTHR21091:SF169">
    <property type="entry name" value="UROPORPHYRINOGEN DECARBOXYLASE"/>
    <property type="match status" value="1"/>
</dbReference>